<organism evidence="1 2">
    <name type="scientific">Sphingomonas vulcanisoli</name>
    <dbReference type="NCBI Taxonomy" id="1658060"/>
    <lineage>
        <taxon>Bacteria</taxon>
        <taxon>Pseudomonadati</taxon>
        <taxon>Pseudomonadota</taxon>
        <taxon>Alphaproteobacteria</taxon>
        <taxon>Sphingomonadales</taxon>
        <taxon>Sphingomonadaceae</taxon>
        <taxon>Sphingomonas</taxon>
    </lineage>
</organism>
<proteinExistence type="predicted"/>
<dbReference type="EMBL" id="JAAOZC010000003">
    <property type="protein sequence ID" value="NIJ07784.1"/>
    <property type="molecule type" value="Genomic_DNA"/>
</dbReference>
<dbReference type="InterPro" id="IPR011044">
    <property type="entry name" value="Quino_amine_DH_bsu"/>
</dbReference>
<evidence type="ECO:0000313" key="1">
    <source>
        <dbReference type="EMBL" id="NIJ07784.1"/>
    </source>
</evidence>
<dbReference type="RefSeq" id="WP_243843327.1">
    <property type="nucleotide sequence ID" value="NZ_JAAOZC010000003.1"/>
</dbReference>
<dbReference type="Proteomes" id="UP000727456">
    <property type="component" value="Unassembled WGS sequence"/>
</dbReference>
<accession>A0ABX0TSR5</accession>
<reference evidence="1 2" key="1">
    <citation type="submission" date="2020-03" db="EMBL/GenBank/DDBJ databases">
        <title>Genomic Encyclopedia of Type Strains, Phase III (KMG-III): the genomes of soil and plant-associated and newly described type strains.</title>
        <authorList>
            <person name="Whitman W."/>
        </authorList>
    </citation>
    <scope>NUCLEOTIDE SEQUENCE [LARGE SCALE GENOMIC DNA]</scope>
    <source>
        <strain evidence="1 2">CECT 8804</strain>
    </source>
</reference>
<dbReference type="SUPFAM" id="SSF50969">
    <property type="entry name" value="YVTN repeat-like/Quinoprotein amine dehydrogenase"/>
    <property type="match status" value="1"/>
</dbReference>
<sequence>MMIALAMLLAAAPPTAVEVRRLPADDARQGVASGDGALFAIDNRAIARIDPVSGKVAARWQGDEAHFKHLNSCIVHGRALICAGSNYPDLPMASRIETFDARTLEHRSTREMGPGYGSLTWVDWHAGGWWACYANYDGKGGAPGRDHRATTLVRYDKAFRETGRWIFPDAVLDRFAPRSSSGGVWGGDGLLYVTGHDRPELYALRVPEGGGVLELVATIAIPTDGQAIGWDEHAPRLLWGIERKTHELVASRLPVVASP</sequence>
<evidence type="ECO:0008006" key="3">
    <source>
        <dbReference type="Google" id="ProtNLM"/>
    </source>
</evidence>
<evidence type="ECO:0000313" key="2">
    <source>
        <dbReference type="Proteomes" id="UP000727456"/>
    </source>
</evidence>
<keyword evidence="2" id="KW-1185">Reference proteome</keyword>
<comment type="caution">
    <text evidence="1">The sequence shown here is derived from an EMBL/GenBank/DDBJ whole genome shotgun (WGS) entry which is preliminary data.</text>
</comment>
<name>A0ABX0TSR5_9SPHN</name>
<protein>
    <recommendedName>
        <fullName evidence="3">Cycloisomerase</fullName>
    </recommendedName>
</protein>
<gene>
    <name evidence="1" type="ORF">FHS31_001394</name>
</gene>